<dbReference type="AlphaFoldDB" id="A0A1M6UCC3"/>
<dbReference type="STRING" id="1121301.SAMN02745912_03920"/>
<dbReference type="OrthoDB" id="9812429at2"/>
<reference evidence="2 3" key="1">
    <citation type="submission" date="2016-11" db="EMBL/GenBank/DDBJ databases">
        <authorList>
            <person name="Jaros S."/>
            <person name="Januszkiewicz K."/>
            <person name="Wedrychowicz H."/>
        </authorList>
    </citation>
    <scope>NUCLEOTIDE SEQUENCE [LARGE SCALE GENOMIC DNA]</scope>
    <source>
        <strain evidence="2 3">DSM 15212</strain>
    </source>
</reference>
<dbReference type="PANTHER" id="PTHR40032">
    <property type="entry name" value="EXPORTED PROTEIN-RELATED"/>
    <property type="match status" value="1"/>
</dbReference>
<protein>
    <submittedName>
        <fullName evidence="2">Putative amidase domain-containing protein</fullName>
    </submittedName>
</protein>
<gene>
    <name evidence="2" type="ORF">SAMN02745912_03920</name>
</gene>
<dbReference type="RefSeq" id="WP_073153921.1">
    <property type="nucleotide sequence ID" value="NZ_FRAG01000153.1"/>
</dbReference>
<sequence length="284" mass="32855">KSIDIKNDYAKVVLEINLDEQQAYPPFISSGKNVFELRKDDNSMWKIVEHEYISLRMFESSKEKLLSEKKKDELFKTIEKEYIIDKTKEYKNYNQDEEQSGVVVLSLPAENHYYSSSRGVYYANKYVENRNTKFYEASTSGGDCTNFASQVSWYGFGANDTTQDISNKVMMVPGSTYTEGWYAGSGGGSRNWESVNYFWNYMTGYKSIDTPGPRVSVVSSVSSLNEGGIMQIDFEYDSDYDHTVILVDKDTLKFAQHSYNGYYYYSDYSGSKRFFNPSYFREIL</sequence>
<organism evidence="2 3">
    <name type="scientific">Paramaledivibacter caminithermalis (strain DSM 15212 / CIP 107654 / DViRD3)</name>
    <name type="common">Clostridium caminithermale</name>
    <dbReference type="NCBI Taxonomy" id="1121301"/>
    <lineage>
        <taxon>Bacteria</taxon>
        <taxon>Bacillati</taxon>
        <taxon>Bacillota</taxon>
        <taxon>Clostridia</taxon>
        <taxon>Peptostreptococcales</taxon>
        <taxon>Caminicellaceae</taxon>
        <taxon>Paramaledivibacter</taxon>
    </lineage>
</organism>
<feature type="non-terminal residue" evidence="2">
    <location>
        <position position="1"/>
    </location>
</feature>
<dbReference type="PANTHER" id="PTHR40032:SF1">
    <property type="entry name" value="EXPORTED PROTEIN"/>
    <property type="match status" value="1"/>
</dbReference>
<proteinExistence type="predicted"/>
<evidence type="ECO:0000313" key="2">
    <source>
        <dbReference type="EMBL" id="SHK66811.1"/>
    </source>
</evidence>
<dbReference type="EMBL" id="FRAG01000153">
    <property type="protein sequence ID" value="SHK66811.1"/>
    <property type="molecule type" value="Genomic_DNA"/>
</dbReference>
<dbReference type="InterPro" id="IPR024301">
    <property type="entry name" value="Amidase_6"/>
</dbReference>
<keyword evidence="3" id="KW-1185">Reference proteome</keyword>
<name>A0A1M6UCC3_PARC5</name>
<evidence type="ECO:0000313" key="3">
    <source>
        <dbReference type="Proteomes" id="UP000184465"/>
    </source>
</evidence>
<accession>A0A1M6UCC3</accession>
<feature type="domain" description="Putative amidase" evidence="1">
    <location>
        <begin position="114"/>
        <end position="267"/>
    </location>
</feature>
<dbReference type="Pfam" id="PF12671">
    <property type="entry name" value="Amidase_6"/>
    <property type="match status" value="1"/>
</dbReference>
<dbReference type="Proteomes" id="UP000184465">
    <property type="component" value="Unassembled WGS sequence"/>
</dbReference>
<evidence type="ECO:0000259" key="1">
    <source>
        <dbReference type="Pfam" id="PF12671"/>
    </source>
</evidence>